<gene>
    <name evidence="2" type="primary">LOC112459233</name>
</gene>
<organism evidence="1 2">
    <name type="scientific">Temnothorax curvispinosus</name>
    <dbReference type="NCBI Taxonomy" id="300111"/>
    <lineage>
        <taxon>Eukaryota</taxon>
        <taxon>Metazoa</taxon>
        <taxon>Ecdysozoa</taxon>
        <taxon>Arthropoda</taxon>
        <taxon>Hexapoda</taxon>
        <taxon>Insecta</taxon>
        <taxon>Pterygota</taxon>
        <taxon>Neoptera</taxon>
        <taxon>Endopterygota</taxon>
        <taxon>Hymenoptera</taxon>
        <taxon>Apocrita</taxon>
        <taxon>Aculeata</taxon>
        <taxon>Formicoidea</taxon>
        <taxon>Formicidae</taxon>
        <taxon>Myrmicinae</taxon>
        <taxon>Temnothorax</taxon>
    </lineage>
</organism>
<keyword evidence="1" id="KW-1185">Reference proteome</keyword>
<protein>
    <submittedName>
        <fullName evidence="2">Uncharacterized protein LOC112459233</fullName>
    </submittedName>
</protein>
<reference evidence="2" key="1">
    <citation type="submission" date="2025-08" db="UniProtKB">
        <authorList>
            <consortium name="RefSeq"/>
        </authorList>
    </citation>
    <scope>IDENTIFICATION</scope>
    <source>
        <tissue evidence="2">Whole body</tissue>
    </source>
</reference>
<sequence length="179" mass="20460">MTTVDSDDDIEKLPHIQWDSTAVPGPSGCMFPGEMTPLECQIAGHPFNGEKQTIGMLVCRWTEKTRSRYKGRFCTKRKIKSIENVLVANKQRHASYQKPAENNTGRRLIDLHLLVDELCKSCNVPTSLRHVYNEKENRIGLASIFYITCQLCQRVYQVNTSKIEESSRFSKPTYTVDTT</sequence>
<name>A0A6J1Q9U0_9HYME</name>
<dbReference type="AlphaFoldDB" id="A0A6J1Q9U0"/>
<accession>A0A6J1Q9U0</accession>
<dbReference type="Proteomes" id="UP000504618">
    <property type="component" value="Unplaced"/>
</dbReference>
<dbReference type="GeneID" id="112459233"/>
<proteinExistence type="predicted"/>
<evidence type="ECO:0000313" key="1">
    <source>
        <dbReference type="Proteomes" id="UP000504618"/>
    </source>
</evidence>
<dbReference type="RefSeq" id="XP_024879019.1">
    <property type="nucleotide sequence ID" value="XM_025023251.1"/>
</dbReference>
<evidence type="ECO:0000313" key="2">
    <source>
        <dbReference type="RefSeq" id="XP_024879019.1"/>
    </source>
</evidence>
<dbReference type="OrthoDB" id="5958943at2759"/>